<organism evidence="4 5">
    <name type="scientific">Xanthomonas axonopodis pv. citri (strain 306)</name>
    <dbReference type="NCBI Taxonomy" id="190486"/>
    <lineage>
        <taxon>Bacteria</taxon>
        <taxon>Pseudomonadati</taxon>
        <taxon>Pseudomonadota</taxon>
        <taxon>Gammaproteobacteria</taxon>
        <taxon>Lysobacterales</taxon>
        <taxon>Lysobacteraceae</taxon>
        <taxon>Xanthomonas</taxon>
    </lineage>
</organism>
<dbReference type="KEGG" id="xac:XAC2373"/>
<evidence type="ECO:0000256" key="1">
    <source>
        <dbReference type="ARBA" id="ARBA00023239"/>
    </source>
</evidence>
<sequence>MIRGTPTQSARNGEIPRIQTPLFGTTRHPALSGLVVQTLPRDSTYIFLFAIKIRILHLHLPTISLFFAIFITQAGIANADTGGFSSASVSGETAITVTTLAELQTALNAKSHHIIIRGKIYGGPKLTTLNFSSTIWNNITIEGAAGGGAALQNIQLKFSGENLPAGINIQNVVIRNISFSGNIGDLQALPDQVKGTSNNTGINYVGVSLRRISNAWIDHCDFYDISDDLLSVGMSSNYVTLSYNHFYFSNSWVNMNPDPVWNWVEKNYHDLANERLAILIGHNKKDSYVYGGNKLHVTLHHNWFGPNLAGRPLLRGWVHAYNNYFDNSTSPNGERTAADGRGYEKQQYNALQVGSGSIVFSESNYFYKTNNSNQIRLESDGDMYNFYEKENVYDAVTGNSAIGSTFNNAPVKYSYEPDDSARVPGIVRSSAGPH</sequence>
<keyword evidence="2" id="KW-0964">Secreted</keyword>
<evidence type="ECO:0000313" key="4">
    <source>
        <dbReference type="EMBL" id="AAM37225.1"/>
    </source>
</evidence>
<dbReference type="SUPFAM" id="SSF51126">
    <property type="entry name" value="Pectin lyase-like"/>
    <property type="match status" value="1"/>
</dbReference>
<feature type="domain" description="Pectate lyase" evidence="3">
    <location>
        <begin position="90"/>
        <end position="372"/>
    </location>
</feature>
<protein>
    <submittedName>
        <fullName evidence="4">Degenerated pectate lyase</fullName>
    </submittedName>
</protein>
<dbReference type="Proteomes" id="UP000000576">
    <property type="component" value="Chromosome"/>
</dbReference>
<keyword evidence="2" id="KW-0624">Polysaccharide degradation</keyword>
<keyword evidence="1 2" id="KW-0456">Lyase</keyword>
<dbReference type="Gene3D" id="2.160.20.10">
    <property type="entry name" value="Single-stranded right-handed beta-helix, Pectin lyase-like"/>
    <property type="match status" value="1"/>
</dbReference>
<dbReference type="EMBL" id="AE008923">
    <property type="protein sequence ID" value="AAM37225.1"/>
    <property type="molecule type" value="Genomic_DNA"/>
</dbReference>
<name>A0AAI8ET02_XANAC</name>
<evidence type="ECO:0000259" key="3">
    <source>
        <dbReference type="SMART" id="SM00656"/>
    </source>
</evidence>
<dbReference type="InterPro" id="IPR011050">
    <property type="entry name" value="Pectin_lyase_fold/virulence"/>
</dbReference>
<dbReference type="GO" id="GO:0005576">
    <property type="term" value="C:extracellular region"/>
    <property type="evidence" value="ECO:0007669"/>
    <property type="project" value="UniProtKB-SubCell"/>
</dbReference>
<evidence type="ECO:0000313" key="5">
    <source>
        <dbReference type="Proteomes" id="UP000000576"/>
    </source>
</evidence>
<dbReference type="GO" id="GO:0000272">
    <property type="term" value="P:polysaccharide catabolic process"/>
    <property type="evidence" value="ECO:0007669"/>
    <property type="project" value="UniProtKB-KW"/>
</dbReference>
<dbReference type="GO" id="GO:0030570">
    <property type="term" value="F:pectate lyase activity"/>
    <property type="evidence" value="ECO:0007669"/>
    <property type="project" value="InterPro"/>
</dbReference>
<evidence type="ECO:0000256" key="2">
    <source>
        <dbReference type="RuleBase" id="RU361173"/>
    </source>
</evidence>
<comment type="subcellular location">
    <subcellularLocation>
        <location evidence="2">Secreted</location>
    </subcellularLocation>
</comment>
<dbReference type="PANTHER" id="PTHR31683">
    <property type="entry name" value="PECTATE LYASE 18-RELATED"/>
    <property type="match status" value="1"/>
</dbReference>
<dbReference type="InterPro" id="IPR045032">
    <property type="entry name" value="PEL"/>
</dbReference>
<dbReference type="PANTHER" id="PTHR31683:SF18">
    <property type="entry name" value="PECTATE LYASE 21-RELATED"/>
    <property type="match status" value="1"/>
</dbReference>
<dbReference type="AlphaFoldDB" id="A0AAI8ET02"/>
<accession>A0AAI8ET02</accession>
<keyword evidence="2" id="KW-0119">Carbohydrate metabolism</keyword>
<proteinExistence type="inferred from homology"/>
<dbReference type="InterPro" id="IPR012334">
    <property type="entry name" value="Pectin_lyas_fold"/>
</dbReference>
<dbReference type="InterPro" id="IPR002022">
    <property type="entry name" value="Pec_lyase"/>
</dbReference>
<reference evidence="4 5" key="1">
    <citation type="journal article" date="2002" name="Nature">
        <title>Comparison of the genomes of two Xanthomonas pathogens with differing host specificities.</title>
        <authorList>
            <person name="da Silva A.C."/>
            <person name="Ferro J.A."/>
            <person name="Reinach F.C."/>
            <person name="Farah C.S."/>
            <person name="Furlan L.R."/>
            <person name="Quaggio R.B."/>
            <person name="Monteiro-Vitorello C.B."/>
            <person name="Van Sluys M.A."/>
            <person name="Almeida N.F."/>
            <person name="Alves L.M."/>
            <person name="do Amaral A.M."/>
            <person name="Bertolini M.C."/>
            <person name="Camargo L.E."/>
            <person name="Camarotte G."/>
            <person name="Cannavan F."/>
            <person name="Cardozo J."/>
            <person name="Chambergo F."/>
            <person name="Ciapina L.P."/>
            <person name="Cicarelli R.M."/>
            <person name="Coutinho L.L."/>
            <person name="Cursino-Santos J.R."/>
            <person name="El-Dorry H."/>
            <person name="Faria J.B."/>
            <person name="Ferreira A.J."/>
            <person name="Ferreira R.C."/>
            <person name="Ferro M.I."/>
            <person name="Formighieri E.F."/>
            <person name="Franco M.C."/>
            <person name="Greggio C.C."/>
            <person name="Gruber A."/>
            <person name="Katsuyama A.M."/>
            <person name="Kishi L.T."/>
            <person name="Leite R.P."/>
            <person name="Lemos E.G."/>
            <person name="Lemos M.V."/>
            <person name="Locali E.C."/>
            <person name="Machado M.A."/>
            <person name="Madeira A.M."/>
            <person name="Martinez-Rossi N.M."/>
            <person name="Martins E.C."/>
            <person name="Meidanis J."/>
            <person name="Menck C.F."/>
            <person name="Miyaki C.Y."/>
            <person name="Moon D.H."/>
            <person name="Moreira L.M."/>
            <person name="Novo M.T."/>
            <person name="Okura V.K."/>
            <person name="Oliveira M.C."/>
            <person name="Oliveira V.R."/>
            <person name="Pereira H.A."/>
            <person name="Rossi A."/>
            <person name="Sena J.A."/>
            <person name="Silva C."/>
            <person name="de Souza R.F."/>
            <person name="Spinola L.A."/>
            <person name="Takita M.A."/>
            <person name="Tamura R.E."/>
            <person name="Teixeira E.C."/>
            <person name="Tezza R.I."/>
            <person name="Trindade dos Santos M."/>
            <person name="Truffi D."/>
            <person name="Tsai S.M."/>
            <person name="White F.F."/>
            <person name="Setubal J.C."/>
            <person name="Kitajima J.P."/>
        </authorList>
    </citation>
    <scope>NUCLEOTIDE SEQUENCE [LARGE SCALE GENOMIC DNA]</scope>
    <source>
        <strain evidence="4 5">306</strain>
    </source>
</reference>
<gene>
    <name evidence="4" type="primary">pel</name>
    <name evidence="4" type="ordered locus">XAC2373</name>
</gene>
<dbReference type="Pfam" id="PF00544">
    <property type="entry name" value="Pectate_lyase_4"/>
    <property type="match status" value="1"/>
</dbReference>
<dbReference type="SMART" id="SM00656">
    <property type="entry name" value="Amb_all"/>
    <property type="match status" value="1"/>
</dbReference>
<comment type="similarity">
    <text evidence="2">Belongs to the polysaccharide lyase 1 family.</text>
</comment>